<evidence type="ECO:0000313" key="1">
    <source>
        <dbReference type="EMBL" id="KAG5375704.1"/>
    </source>
</evidence>
<comment type="caution">
    <text evidence="1">The sequence shown here is derived from an EMBL/GenBank/DDBJ whole genome shotgun (WGS) entry which is preliminary data.</text>
</comment>
<name>A0ABQ7KR02_BRACM</name>
<gene>
    <name evidence="1" type="primary">A10p006150.1_BraROA</name>
    <name evidence="1" type="ORF">IGI04_040300</name>
</gene>
<accession>A0ABQ7KR02</accession>
<dbReference type="EMBL" id="JADBGQ010000010">
    <property type="protein sequence ID" value="KAG5375704.1"/>
    <property type="molecule type" value="Genomic_DNA"/>
</dbReference>
<evidence type="ECO:0000313" key="2">
    <source>
        <dbReference type="Proteomes" id="UP000823674"/>
    </source>
</evidence>
<reference evidence="1 2" key="1">
    <citation type="submission" date="2021-03" db="EMBL/GenBank/DDBJ databases">
        <authorList>
            <person name="King G.J."/>
            <person name="Bancroft I."/>
            <person name="Baten A."/>
            <person name="Bloomfield J."/>
            <person name="Borpatragohain P."/>
            <person name="He Z."/>
            <person name="Irish N."/>
            <person name="Irwin J."/>
            <person name="Liu K."/>
            <person name="Mauleon R.P."/>
            <person name="Moore J."/>
            <person name="Morris R."/>
            <person name="Ostergaard L."/>
            <person name="Wang B."/>
            <person name="Wells R."/>
        </authorList>
    </citation>
    <scope>NUCLEOTIDE SEQUENCE [LARGE SCALE GENOMIC DNA]</scope>
    <source>
        <strain evidence="1">R-o-18</strain>
        <tissue evidence="1">Leaf</tissue>
    </source>
</reference>
<dbReference type="Proteomes" id="UP000823674">
    <property type="component" value="Chromosome A10"/>
</dbReference>
<organism evidence="1 2">
    <name type="scientific">Brassica rapa subsp. trilocularis</name>
    <dbReference type="NCBI Taxonomy" id="1813537"/>
    <lineage>
        <taxon>Eukaryota</taxon>
        <taxon>Viridiplantae</taxon>
        <taxon>Streptophyta</taxon>
        <taxon>Embryophyta</taxon>
        <taxon>Tracheophyta</taxon>
        <taxon>Spermatophyta</taxon>
        <taxon>Magnoliopsida</taxon>
        <taxon>eudicotyledons</taxon>
        <taxon>Gunneridae</taxon>
        <taxon>Pentapetalae</taxon>
        <taxon>rosids</taxon>
        <taxon>malvids</taxon>
        <taxon>Brassicales</taxon>
        <taxon>Brassicaceae</taxon>
        <taxon>Brassiceae</taxon>
        <taxon>Brassica</taxon>
    </lineage>
</organism>
<keyword evidence="2" id="KW-1185">Reference proteome</keyword>
<sequence length="85" mass="9363">MVVLSTCKLQAALNGEALRKEVERMKIETGEVSVNGQDLRFNQNQLMEKSNSQSVSETQSFYRTDGCKGVEIVKSEGPSLTSSAY</sequence>
<proteinExistence type="predicted"/>
<protein>
    <submittedName>
        <fullName evidence="1">Uncharacterized protein</fullName>
    </submittedName>
</protein>